<dbReference type="RefSeq" id="WP_353901287.1">
    <property type="nucleotide sequence ID" value="NZ_CP158970.1"/>
</dbReference>
<sequence>MRTVRRVCSVLVATTLLVGVSGCGDDDGSPGPAVSAPSLATSPTASQDGQQTPEPPSTTVVVTTTSPSPMASIPGTFRTRTILSLNEATGDQRQRVADAMWDFHDGRFTFDSTDVIARLYPLVGTYSVSGTRVSFRAEGSSSAGTGTSTTARVEGTMDLVAAEVSFLWESNAFAAGVPNGQPMGGGSVSAVQGEVRVETGAKIPPHYTGPRPGSYPVTLDGTVNGVGFRRSGTVHVAEPAGGNPVDVCLISGFPLGAPEVGAVQFLSNTVCDPNSGNTFDMGQVAVSGATITVKADPMTASTGMSLFTAANSIVTCPYTVQSGSMRVTIADGRARGSIDVSSTSCGGGRLRATLG</sequence>
<name>A0ABW1HTY6_9ACTN</name>
<dbReference type="PROSITE" id="PS51257">
    <property type="entry name" value="PROKAR_LIPOPROTEIN"/>
    <property type="match status" value="1"/>
</dbReference>
<comment type="caution">
    <text evidence="2">The sequence shown here is derived from an EMBL/GenBank/DDBJ whole genome shotgun (WGS) entry which is preliminary data.</text>
</comment>
<protein>
    <recommendedName>
        <fullName evidence="4">PKD domain-containing protein</fullName>
    </recommendedName>
</protein>
<dbReference type="EMBL" id="JBHSQQ010000225">
    <property type="protein sequence ID" value="MFC5944842.1"/>
    <property type="molecule type" value="Genomic_DNA"/>
</dbReference>
<gene>
    <name evidence="2" type="ORF">ACFPZ4_25645</name>
</gene>
<keyword evidence="3" id="KW-1185">Reference proteome</keyword>
<organism evidence="2 3">
    <name type="scientific">Micromonospora harpali</name>
    <dbReference type="NCBI Taxonomy" id="1490225"/>
    <lineage>
        <taxon>Bacteria</taxon>
        <taxon>Bacillati</taxon>
        <taxon>Actinomycetota</taxon>
        <taxon>Actinomycetes</taxon>
        <taxon>Micromonosporales</taxon>
        <taxon>Micromonosporaceae</taxon>
        <taxon>Micromonospora</taxon>
    </lineage>
</organism>
<reference evidence="3" key="1">
    <citation type="journal article" date="2019" name="Int. J. Syst. Evol. Microbiol.">
        <title>The Global Catalogue of Microorganisms (GCM) 10K type strain sequencing project: providing services to taxonomists for standard genome sequencing and annotation.</title>
        <authorList>
            <consortium name="The Broad Institute Genomics Platform"/>
            <consortium name="The Broad Institute Genome Sequencing Center for Infectious Disease"/>
            <person name="Wu L."/>
            <person name="Ma J."/>
        </authorList>
    </citation>
    <scope>NUCLEOTIDE SEQUENCE [LARGE SCALE GENOMIC DNA]</scope>
    <source>
        <strain evidence="3">CGMCC 4.7173</strain>
    </source>
</reference>
<evidence type="ECO:0000313" key="3">
    <source>
        <dbReference type="Proteomes" id="UP001596207"/>
    </source>
</evidence>
<feature type="compositionally biased region" description="Low complexity" evidence="1">
    <location>
        <begin position="57"/>
        <end position="69"/>
    </location>
</feature>
<dbReference type="Proteomes" id="UP001596207">
    <property type="component" value="Unassembled WGS sequence"/>
</dbReference>
<proteinExistence type="predicted"/>
<accession>A0ABW1HTY6</accession>
<feature type="region of interest" description="Disordered" evidence="1">
    <location>
        <begin position="26"/>
        <end position="75"/>
    </location>
</feature>
<feature type="compositionally biased region" description="Low complexity" evidence="1">
    <location>
        <begin position="29"/>
        <end position="46"/>
    </location>
</feature>
<evidence type="ECO:0000313" key="2">
    <source>
        <dbReference type="EMBL" id="MFC5944842.1"/>
    </source>
</evidence>
<evidence type="ECO:0000256" key="1">
    <source>
        <dbReference type="SAM" id="MobiDB-lite"/>
    </source>
</evidence>
<evidence type="ECO:0008006" key="4">
    <source>
        <dbReference type="Google" id="ProtNLM"/>
    </source>
</evidence>